<reference evidence="11" key="1">
    <citation type="journal article" date="2019" name="Int. J. Syst. Evol. Microbiol.">
        <title>The Global Catalogue of Microorganisms (GCM) 10K type strain sequencing project: providing services to taxonomists for standard genome sequencing and annotation.</title>
        <authorList>
            <consortium name="The Broad Institute Genomics Platform"/>
            <consortium name="The Broad Institute Genome Sequencing Center for Infectious Disease"/>
            <person name="Wu L."/>
            <person name="Ma J."/>
        </authorList>
    </citation>
    <scope>NUCLEOTIDE SEQUENCE [LARGE SCALE GENOMIC DNA]</scope>
    <source>
        <strain evidence="11">KACC 11588</strain>
    </source>
</reference>
<dbReference type="CDD" id="cd16919">
    <property type="entry name" value="HATPase_CckA-like"/>
    <property type="match status" value="1"/>
</dbReference>
<dbReference type="PROSITE" id="PS50113">
    <property type="entry name" value="PAC"/>
    <property type="match status" value="1"/>
</dbReference>
<dbReference type="InterPro" id="IPR003594">
    <property type="entry name" value="HATPase_dom"/>
</dbReference>
<dbReference type="InterPro" id="IPR000700">
    <property type="entry name" value="PAS-assoc_C"/>
</dbReference>
<dbReference type="PROSITE" id="PS50110">
    <property type="entry name" value="RESPONSE_REGULATORY"/>
    <property type="match status" value="1"/>
</dbReference>
<dbReference type="SMART" id="SM00091">
    <property type="entry name" value="PAS"/>
    <property type="match status" value="4"/>
</dbReference>
<comment type="catalytic activity">
    <reaction evidence="1">
        <text>ATP + protein L-histidine = ADP + protein N-phospho-L-histidine.</text>
        <dbReference type="EC" id="2.7.13.3"/>
    </reaction>
</comment>
<evidence type="ECO:0000256" key="2">
    <source>
        <dbReference type="ARBA" id="ARBA00012438"/>
    </source>
</evidence>
<dbReference type="InterPro" id="IPR000014">
    <property type="entry name" value="PAS"/>
</dbReference>
<feature type="domain" description="Response regulatory" evidence="7">
    <location>
        <begin position="953"/>
        <end position="1069"/>
    </location>
</feature>
<dbReference type="PROSITE" id="PS50112">
    <property type="entry name" value="PAS"/>
    <property type="match status" value="2"/>
</dbReference>
<dbReference type="PANTHER" id="PTHR43065">
    <property type="entry name" value="SENSOR HISTIDINE KINASE"/>
    <property type="match status" value="1"/>
</dbReference>
<dbReference type="InterPro" id="IPR013656">
    <property type="entry name" value="PAS_4"/>
</dbReference>
<dbReference type="SUPFAM" id="SSF55874">
    <property type="entry name" value="ATPase domain of HSP90 chaperone/DNA topoisomerase II/histidine kinase"/>
    <property type="match status" value="1"/>
</dbReference>
<evidence type="ECO:0000256" key="4">
    <source>
        <dbReference type="PROSITE-ProRule" id="PRU00169"/>
    </source>
</evidence>
<dbReference type="CDD" id="cd00082">
    <property type="entry name" value="HisKA"/>
    <property type="match status" value="1"/>
</dbReference>
<dbReference type="Proteomes" id="UP001596056">
    <property type="component" value="Unassembled WGS sequence"/>
</dbReference>
<dbReference type="SUPFAM" id="SSF47384">
    <property type="entry name" value="Homodimeric domain of signal transducing histidine kinase"/>
    <property type="match status" value="1"/>
</dbReference>
<dbReference type="Pfam" id="PF08447">
    <property type="entry name" value="PAS_3"/>
    <property type="match status" value="2"/>
</dbReference>
<dbReference type="SMART" id="SM00448">
    <property type="entry name" value="REC"/>
    <property type="match status" value="1"/>
</dbReference>
<proteinExistence type="predicted"/>
<dbReference type="Pfam" id="PF02518">
    <property type="entry name" value="HATPase_c"/>
    <property type="match status" value="1"/>
</dbReference>
<evidence type="ECO:0000256" key="3">
    <source>
        <dbReference type="ARBA" id="ARBA00022553"/>
    </source>
</evidence>
<feature type="modified residue" description="4-aspartylphosphate" evidence="4">
    <location>
        <position position="1003"/>
    </location>
</feature>
<protein>
    <recommendedName>
        <fullName evidence="2">histidine kinase</fullName>
        <ecNumber evidence="2">2.7.13.3</ecNumber>
    </recommendedName>
</protein>
<dbReference type="SMART" id="SM00387">
    <property type="entry name" value="HATPase_c"/>
    <property type="match status" value="1"/>
</dbReference>
<evidence type="ECO:0000259" key="8">
    <source>
        <dbReference type="PROSITE" id="PS50112"/>
    </source>
</evidence>
<dbReference type="SUPFAM" id="SSF52172">
    <property type="entry name" value="CheY-like"/>
    <property type="match status" value="1"/>
</dbReference>
<dbReference type="InterPro" id="IPR036097">
    <property type="entry name" value="HisK_dim/P_sf"/>
</dbReference>
<dbReference type="Gene3D" id="3.30.565.10">
    <property type="entry name" value="Histidine kinase-like ATPase, C-terminal domain"/>
    <property type="match status" value="1"/>
</dbReference>
<dbReference type="Pfam" id="PF08448">
    <property type="entry name" value="PAS_4"/>
    <property type="match status" value="2"/>
</dbReference>
<dbReference type="InterPro" id="IPR004358">
    <property type="entry name" value="Sig_transdc_His_kin-like_C"/>
</dbReference>
<feature type="domain" description="PAS" evidence="8">
    <location>
        <begin position="464"/>
        <end position="507"/>
    </location>
</feature>
<dbReference type="CDD" id="cd00130">
    <property type="entry name" value="PAS"/>
    <property type="match status" value="3"/>
</dbReference>
<evidence type="ECO:0000256" key="1">
    <source>
        <dbReference type="ARBA" id="ARBA00000085"/>
    </source>
</evidence>
<dbReference type="EMBL" id="JBHSNA010000032">
    <property type="protein sequence ID" value="MFC5568257.1"/>
    <property type="molecule type" value="Genomic_DNA"/>
</dbReference>
<evidence type="ECO:0000259" key="7">
    <source>
        <dbReference type="PROSITE" id="PS50110"/>
    </source>
</evidence>
<dbReference type="PANTHER" id="PTHR43065:SF42">
    <property type="entry name" value="TWO-COMPONENT SENSOR PPRA"/>
    <property type="match status" value="1"/>
</dbReference>
<dbReference type="InterPro" id="IPR011006">
    <property type="entry name" value="CheY-like_superfamily"/>
</dbReference>
<dbReference type="Gene3D" id="3.40.50.2300">
    <property type="match status" value="1"/>
</dbReference>
<feature type="domain" description="PAS" evidence="8">
    <location>
        <begin position="567"/>
        <end position="637"/>
    </location>
</feature>
<dbReference type="EC" id="2.7.13.3" evidence="2"/>
<dbReference type="InterPro" id="IPR013655">
    <property type="entry name" value="PAS_fold_3"/>
</dbReference>
<evidence type="ECO:0000259" key="6">
    <source>
        <dbReference type="PROSITE" id="PS50109"/>
    </source>
</evidence>
<dbReference type="InterPro" id="IPR001610">
    <property type="entry name" value="PAC"/>
</dbReference>
<comment type="caution">
    <text evidence="10">The sequence shown here is derived from an EMBL/GenBank/DDBJ whole genome shotgun (WGS) entry which is preliminary data.</text>
</comment>
<dbReference type="InterPro" id="IPR035965">
    <property type="entry name" value="PAS-like_dom_sf"/>
</dbReference>
<dbReference type="SMART" id="SM00388">
    <property type="entry name" value="HisKA"/>
    <property type="match status" value="1"/>
</dbReference>
<dbReference type="Gene3D" id="3.30.450.20">
    <property type="entry name" value="PAS domain"/>
    <property type="match status" value="5"/>
</dbReference>
<dbReference type="Gene3D" id="1.10.287.130">
    <property type="match status" value="1"/>
</dbReference>
<dbReference type="CDD" id="cd18161">
    <property type="entry name" value="REC_hyHK_blue-like"/>
    <property type="match status" value="1"/>
</dbReference>
<dbReference type="Pfam" id="PF00512">
    <property type="entry name" value="HisKA"/>
    <property type="match status" value="1"/>
</dbReference>
<evidence type="ECO:0000313" key="10">
    <source>
        <dbReference type="EMBL" id="MFC5568257.1"/>
    </source>
</evidence>
<dbReference type="InterPro" id="IPR036890">
    <property type="entry name" value="HATPase_C_sf"/>
</dbReference>
<evidence type="ECO:0000259" key="9">
    <source>
        <dbReference type="PROSITE" id="PS50113"/>
    </source>
</evidence>
<dbReference type="InterPro" id="IPR001789">
    <property type="entry name" value="Sig_transdc_resp-reg_receiver"/>
</dbReference>
<keyword evidence="5" id="KW-0175">Coiled coil</keyword>
<dbReference type="InterPro" id="IPR003661">
    <property type="entry name" value="HisK_dim/P_dom"/>
</dbReference>
<name>A0ABW0SHE4_9RHOB</name>
<dbReference type="RefSeq" id="WP_209843316.1">
    <property type="nucleotide sequence ID" value="NZ_JAGGJP010000028.1"/>
</dbReference>
<organism evidence="10 11">
    <name type="scientific">Rubellimicrobium aerolatum</name>
    <dbReference type="NCBI Taxonomy" id="490979"/>
    <lineage>
        <taxon>Bacteria</taxon>
        <taxon>Pseudomonadati</taxon>
        <taxon>Pseudomonadota</taxon>
        <taxon>Alphaproteobacteria</taxon>
        <taxon>Rhodobacterales</taxon>
        <taxon>Roseobacteraceae</taxon>
        <taxon>Rubellimicrobium</taxon>
    </lineage>
</organism>
<dbReference type="PRINTS" id="PR00344">
    <property type="entry name" value="BCTRLSENSOR"/>
</dbReference>
<dbReference type="SUPFAM" id="SSF55785">
    <property type="entry name" value="PYP-like sensor domain (PAS domain)"/>
    <property type="match status" value="5"/>
</dbReference>
<gene>
    <name evidence="10" type="ORF">ACFPOC_17780</name>
</gene>
<evidence type="ECO:0000256" key="5">
    <source>
        <dbReference type="SAM" id="Coils"/>
    </source>
</evidence>
<dbReference type="PROSITE" id="PS50109">
    <property type="entry name" value="HIS_KIN"/>
    <property type="match status" value="1"/>
</dbReference>
<keyword evidence="11" id="KW-1185">Reference proteome</keyword>
<sequence length="1072" mass="118527">MHDVARSSAQSPAFLTGGGEVGALMRAHDWSSTPLGPLETWPQSLRSTLSTCLNSQAVSAIYWGPEFRLLYNDAYRPFLDSRHPWALGRPMAEIWPTMWQALTASAGQVYETGHGIVAENQLLLMERDGGLVESFWFYSFAPIRGETGQVDGIFLTALDTTGRVLAERYNASERERLARMFEQAPGFMAMLDGPEHRFALVNPAYLQLVGHRDVLGRTVAEALPEVVEQGFIGLLDRVYRTGEPFIGQALPILLQREPAGPTEGRFVDFVYQPVSDAQGRVTGIFVEGADATERTRAETALADREQELRTLTDALPVLVSYIDAERRYRFNNKIYETWFPRKREEIVGKLVREVVGEAAYAKVAHHMDAALRGERVTFDQFMPYADTAGRHIEVEYIPRAAPDGSIEGFYTLVQDVTARKTAEEALRKSEAELRALNADLERQVVDRMRERAVTWEVSPDLMGALDPQGYFRTSNPAWFSLLGWTPEEVASQSIWELLHPDDLERTRGGFELTQIGQPAIRFPNRYRHKDGSYRWISWVGIPVDGMVYCTGRDITVEREQEAELARRTAERDRLWSTTQDLQVVIDGAGVFQDVNPAFTHVLGWTPQEVIGRTVFDFVLPKDDELTQAALEHAQQDTLPAVENRYRHKDGGFRWISWVAAPEGEFIYASGRHITEQKEQAAALAQAEEALRQSQKMEAVGQLTGGLAHDFNNLLAGISGSLELMDSRIAQGRHADVDRYMAAAQGAARRAAALTHRLLAFSRRQTLAPKVTEVNALVSGMEDLIRRTVGPQVSVESVTGAGVWPVEIDPNQLENALLNLAINARDAMPDGGRVTIETANRWMDARTAREQELSPGQYVSLSVSDTGTGMAPEVAARAFDPFFTTKPLGVGTGLGLSMVYGFARQSGGQVRIYSEVGQGTTVCLYLPRHLGRADEAEVDETQATAAPAVQAGQMVLVIDDEPVVRMLVVDVLEELGYAAQEASDGAEGLKVLQSKARVDLLITDVGLPGGLNGRQVADAARALRPELKVLFITGYAENAVLNNGHLEPGMQVVTKPFAVEDLARRIRDILSQS</sequence>
<dbReference type="InterPro" id="IPR005467">
    <property type="entry name" value="His_kinase_dom"/>
</dbReference>
<evidence type="ECO:0000313" key="11">
    <source>
        <dbReference type="Proteomes" id="UP001596056"/>
    </source>
</evidence>
<feature type="domain" description="PAC" evidence="9">
    <location>
        <begin position="376"/>
        <end position="428"/>
    </location>
</feature>
<accession>A0ABW0SHE4</accession>
<dbReference type="Pfam" id="PF00072">
    <property type="entry name" value="Response_reg"/>
    <property type="match status" value="1"/>
</dbReference>
<keyword evidence="3 4" id="KW-0597">Phosphoprotein</keyword>
<feature type="domain" description="Histidine kinase" evidence="6">
    <location>
        <begin position="705"/>
        <end position="929"/>
    </location>
</feature>
<dbReference type="NCBIfam" id="TIGR00229">
    <property type="entry name" value="sensory_box"/>
    <property type="match status" value="3"/>
</dbReference>
<dbReference type="SMART" id="SM00086">
    <property type="entry name" value="PAC"/>
    <property type="match status" value="3"/>
</dbReference>
<feature type="coiled-coil region" evidence="5">
    <location>
        <begin position="419"/>
        <end position="446"/>
    </location>
</feature>